<accession>A0ABQ5J399</accession>
<name>A0ABQ5J399_9ASTR</name>
<keyword evidence="2" id="KW-1185">Reference proteome</keyword>
<evidence type="ECO:0000313" key="1">
    <source>
        <dbReference type="EMBL" id="GJU06986.1"/>
    </source>
</evidence>
<dbReference type="EMBL" id="BQNB010021494">
    <property type="protein sequence ID" value="GJU06986.1"/>
    <property type="molecule type" value="Genomic_DNA"/>
</dbReference>
<proteinExistence type="predicted"/>
<reference evidence="1" key="1">
    <citation type="journal article" date="2022" name="Int. J. Mol. Sci.">
        <title>Draft Genome of Tanacetum Coccineum: Genomic Comparison of Closely Related Tanacetum-Family Plants.</title>
        <authorList>
            <person name="Yamashiro T."/>
            <person name="Shiraishi A."/>
            <person name="Nakayama K."/>
            <person name="Satake H."/>
        </authorList>
    </citation>
    <scope>NUCLEOTIDE SEQUENCE</scope>
</reference>
<organism evidence="1 2">
    <name type="scientific">Tanacetum coccineum</name>
    <dbReference type="NCBI Taxonomy" id="301880"/>
    <lineage>
        <taxon>Eukaryota</taxon>
        <taxon>Viridiplantae</taxon>
        <taxon>Streptophyta</taxon>
        <taxon>Embryophyta</taxon>
        <taxon>Tracheophyta</taxon>
        <taxon>Spermatophyta</taxon>
        <taxon>Magnoliopsida</taxon>
        <taxon>eudicotyledons</taxon>
        <taxon>Gunneridae</taxon>
        <taxon>Pentapetalae</taxon>
        <taxon>asterids</taxon>
        <taxon>campanulids</taxon>
        <taxon>Asterales</taxon>
        <taxon>Asteraceae</taxon>
        <taxon>Asteroideae</taxon>
        <taxon>Anthemideae</taxon>
        <taxon>Anthemidinae</taxon>
        <taxon>Tanacetum</taxon>
    </lineage>
</organism>
<comment type="caution">
    <text evidence="1">The sequence shown here is derived from an EMBL/GenBank/DDBJ whole genome shotgun (WGS) entry which is preliminary data.</text>
</comment>
<gene>
    <name evidence="1" type="ORF">Tco_1123416</name>
</gene>
<sequence>MTLLSVVFIQLEVMRVDCILMIDEFGYLIFRDCFGAWVVDLKTGKARRKGRVVLSDDEVIEDDSSKQGGNYLKKRFKKNQNTSNLMNQPRTRSEMWVGLLEKLGWNG</sequence>
<dbReference type="Proteomes" id="UP001151760">
    <property type="component" value="Unassembled WGS sequence"/>
</dbReference>
<reference evidence="1" key="2">
    <citation type="submission" date="2022-01" db="EMBL/GenBank/DDBJ databases">
        <authorList>
            <person name="Yamashiro T."/>
            <person name="Shiraishi A."/>
            <person name="Satake H."/>
            <person name="Nakayama K."/>
        </authorList>
    </citation>
    <scope>NUCLEOTIDE SEQUENCE</scope>
</reference>
<evidence type="ECO:0000313" key="2">
    <source>
        <dbReference type="Proteomes" id="UP001151760"/>
    </source>
</evidence>
<protein>
    <submittedName>
        <fullName evidence="1">Uncharacterized protein</fullName>
    </submittedName>
</protein>